<evidence type="ECO:0000313" key="4">
    <source>
        <dbReference type="Proteomes" id="UP000249254"/>
    </source>
</evidence>
<evidence type="ECO:0000313" key="3">
    <source>
        <dbReference type="EMBL" id="RAK53864.1"/>
    </source>
</evidence>
<reference evidence="4" key="1">
    <citation type="submission" date="2018-05" db="EMBL/GenBank/DDBJ databases">
        <authorList>
            <person name="Li X."/>
        </authorList>
    </citation>
    <scope>NUCLEOTIDE SEQUENCE [LARGE SCALE GENOMIC DNA]</scope>
    <source>
        <strain evidence="4">LX32</strain>
    </source>
</reference>
<dbReference type="Pfam" id="PF04120">
    <property type="entry name" value="Iron_permease"/>
    <property type="match status" value="1"/>
</dbReference>
<evidence type="ECO:0008006" key="5">
    <source>
        <dbReference type="Google" id="ProtNLM"/>
    </source>
</evidence>
<feature type="region of interest" description="Disordered" evidence="1">
    <location>
        <begin position="84"/>
        <end position="111"/>
    </location>
</feature>
<dbReference type="OrthoDB" id="9811730at2"/>
<comment type="caution">
    <text evidence="3">The sequence shown here is derived from an EMBL/GenBank/DDBJ whole genome shotgun (WGS) entry which is preliminary data.</text>
</comment>
<keyword evidence="2" id="KW-0472">Membrane</keyword>
<dbReference type="GO" id="GO:0055085">
    <property type="term" value="P:transmembrane transport"/>
    <property type="evidence" value="ECO:0007669"/>
    <property type="project" value="InterPro"/>
</dbReference>
<name>A0A328AKD8_9CAUL</name>
<dbReference type="AlphaFoldDB" id="A0A328AKD8"/>
<dbReference type="RefSeq" id="WP_111527615.1">
    <property type="nucleotide sequence ID" value="NZ_JBHRSG010000002.1"/>
</dbReference>
<evidence type="ECO:0000256" key="2">
    <source>
        <dbReference type="SAM" id="Phobius"/>
    </source>
</evidence>
<proteinExistence type="predicted"/>
<gene>
    <name evidence="3" type="ORF">DJ017_04655</name>
</gene>
<feature type="transmembrane region" description="Helical" evidence="2">
    <location>
        <begin position="12"/>
        <end position="35"/>
    </location>
</feature>
<keyword evidence="2" id="KW-1133">Transmembrane helix</keyword>
<keyword evidence="4" id="KW-1185">Reference proteome</keyword>
<keyword evidence="2" id="KW-0812">Transmembrane</keyword>
<evidence type="ECO:0000256" key="1">
    <source>
        <dbReference type="SAM" id="MobiDB-lite"/>
    </source>
</evidence>
<dbReference type="Proteomes" id="UP000249254">
    <property type="component" value="Unassembled WGS sequence"/>
</dbReference>
<dbReference type="InterPro" id="IPR007251">
    <property type="entry name" value="Iron_permease_Fet4"/>
</dbReference>
<dbReference type="EMBL" id="QFYQ01000001">
    <property type="protein sequence ID" value="RAK53864.1"/>
    <property type="molecule type" value="Genomic_DNA"/>
</dbReference>
<protein>
    <recommendedName>
        <fullName evidence="5">Low affinity iron permease family protein</fullName>
    </recommendedName>
</protein>
<sequence>MPKRALQRGLTELGVMSGHPVAFAILGLYTVAWVVFDRESLDFHGLATLVTWTMTLFIQRAEHRDTQAIQAKLDELLRAHGDARDELTHLDEQTAEEIETHREEERSRDPR</sequence>
<organism evidence="3 4">
    <name type="scientific">Phenylobacterium soli</name>
    <dbReference type="NCBI Taxonomy" id="2170551"/>
    <lineage>
        <taxon>Bacteria</taxon>
        <taxon>Pseudomonadati</taxon>
        <taxon>Pseudomonadota</taxon>
        <taxon>Alphaproteobacteria</taxon>
        <taxon>Caulobacterales</taxon>
        <taxon>Caulobacteraceae</taxon>
        <taxon>Phenylobacterium</taxon>
    </lineage>
</organism>
<accession>A0A328AKD8</accession>